<dbReference type="EMBL" id="LR797413">
    <property type="protein sequence ID" value="CAB4214063.1"/>
    <property type="molecule type" value="Genomic_DNA"/>
</dbReference>
<reference evidence="2" key="1">
    <citation type="submission" date="2020-05" db="EMBL/GenBank/DDBJ databases">
        <authorList>
            <person name="Chiriac C."/>
            <person name="Salcher M."/>
            <person name="Ghai R."/>
            <person name="Kavagutti S V."/>
        </authorList>
    </citation>
    <scope>NUCLEOTIDE SEQUENCE</scope>
</reference>
<evidence type="ECO:0000313" key="2">
    <source>
        <dbReference type="EMBL" id="CAB4184275.1"/>
    </source>
</evidence>
<accession>A0A6J5QTV7</accession>
<evidence type="ECO:0000313" key="3">
    <source>
        <dbReference type="EMBL" id="CAB4214063.1"/>
    </source>
</evidence>
<keyword evidence="1" id="KW-0472">Membrane</keyword>
<gene>
    <name evidence="2" type="ORF">UFOVP1102_51</name>
    <name evidence="3" type="ORF">UFOVP1463_22</name>
</gene>
<evidence type="ECO:0000256" key="1">
    <source>
        <dbReference type="SAM" id="Phobius"/>
    </source>
</evidence>
<evidence type="ECO:0008006" key="4">
    <source>
        <dbReference type="Google" id="ProtNLM"/>
    </source>
</evidence>
<name>A0A6J5QTV7_9CAUD</name>
<feature type="transmembrane region" description="Helical" evidence="1">
    <location>
        <begin position="102"/>
        <end position="123"/>
    </location>
</feature>
<keyword evidence="1" id="KW-1133">Transmembrane helix</keyword>
<protein>
    <recommendedName>
        <fullName evidence="4">Holin of 3TMs, for gene-transfer release</fullName>
    </recommendedName>
</protein>
<dbReference type="EMBL" id="LR797053">
    <property type="protein sequence ID" value="CAB4184275.1"/>
    <property type="molecule type" value="Genomic_DNA"/>
</dbReference>
<organism evidence="2">
    <name type="scientific">uncultured Caudovirales phage</name>
    <dbReference type="NCBI Taxonomy" id="2100421"/>
    <lineage>
        <taxon>Viruses</taxon>
        <taxon>Duplodnaviria</taxon>
        <taxon>Heunggongvirae</taxon>
        <taxon>Uroviricota</taxon>
        <taxon>Caudoviricetes</taxon>
        <taxon>Peduoviridae</taxon>
        <taxon>Maltschvirus</taxon>
        <taxon>Maltschvirus maltsch</taxon>
    </lineage>
</organism>
<keyword evidence="1" id="KW-0812">Transmembrane</keyword>
<sequence length="161" mass="18205">MLTLLTTLVSFLAGGLPKLLGFFQDRADKKQEILLAQMQIERELEMRKLGFEAQQRVEEVHLQGQLVEAAATERSALYAHDIAIGQGASQWMINLRAGVRPLITYGLFLLLVFVDVAGFVYAWNHNVPFTEMLDTLWDADTQIIWASVISFWFGSQAFAKK</sequence>
<proteinExistence type="predicted"/>
<feature type="transmembrane region" description="Helical" evidence="1">
    <location>
        <begin position="143"/>
        <end position="159"/>
    </location>
</feature>